<keyword evidence="3" id="KW-1185">Reference proteome</keyword>
<sequence length="214" mass="24553">MSGVKHAGTLELRGERLCLDFANTVGWHASDHPQEWLLSYTDLLNWSLHAGIITEQQNEQLLQDAREQPSLTEGILTRAINLREALYRIFSYVVQGHAPKSEDLAILQEAYIEAISHAHIVPKDDSFTFSWQHNEHALDFPLWSIAHSGRELLLSPELRRVKECPGDGCGWLFLDKSRNQSRRWCNGQDCGNRVRVRQHYQRRVAATSQTDDIL</sequence>
<gene>
    <name evidence="2" type="ORF">KDA_28230</name>
</gene>
<dbReference type="Proteomes" id="UP000287171">
    <property type="component" value="Unassembled WGS sequence"/>
</dbReference>
<dbReference type="EMBL" id="BIFT01000001">
    <property type="protein sequence ID" value="GCE27339.1"/>
    <property type="molecule type" value="Genomic_DNA"/>
</dbReference>
<evidence type="ECO:0000259" key="1">
    <source>
        <dbReference type="Pfam" id="PF11706"/>
    </source>
</evidence>
<dbReference type="InterPro" id="IPR021005">
    <property type="entry name" value="Znf_CGNR"/>
</dbReference>
<dbReference type="SUPFAM" id="SSF160904">
    <property type="entry name" value="Jann2411-like"/>
    <property type="match status" value="1"/>
</dbReference>
<dbReference type="InterPro" id="IPR010852">
    <property type="entry name" value="ABATE"/>
</dbReference>
<organism evidence="2 3">
    <name type="scientific">Dictyobacter alpinus</name>
    <dbReference type="NCBI Taxonomy" id="2014873"/>
    <lineage>
        <taxon>Bacteria</taxon>
        <taxon>Bacillati</taxon>
        <taxon>Chloroflexota</taxon>
        <taxon>Ktedonobacteria</taxon>
        <taxon>Ktedonobacterales</taxon>
        <taxon>Dictyobacteraceae</taxon>
        <taxon>Dictyobacter</taxon>
    </lineage>
</organism>
<feature type="domain" description="Zinc finger CGNR" evidence="1">
    <location>
        <begin position="160"/>
        <end position="203"/>
    </location>
</feature>
<dbReference type="Pfam" id="PF07336">
    <property type="entry name" value="ABATE"/>
    <property type="match status" value="1"/>
</dbReference>
<dbReference type="PANTHER" id="PTHR35525:SF3">
    <property type="entry name" value="BLL6575 PROTEIN"/>
    <property type="match status" value="1"/>
</dbReference>
<dbReference type="Gene3D" id="1.10.3300.10">
    <property type="entry name" value="Jann2411-like domain"/>
    <property type="match status" value="1"/>
</dbReference>
<dbReference type="RefSeq" id="WP_161982130.1">
    <property type="nucleotide sequence ID" value="NZ_BIFT01000001.1"/>
</dbReference>
<dbReference type="InterPro" id="IPR023286">
    <property type="entry name" value="ABATE_dom_sf"/>
</dbReference>
<evidence type="ECO:0000313" key="3">
    <source>
        <dbReference type="Proteomes" id="UP000287171"/>
    </source>
</evidence>
<name>A0A402B7P0_9CHLR</name>
<dbReference type="PANTHER" id="PTHR35525">
    <property type="entry name" value="BLL6575 PROTEIN"/>
    <property type="match status" value="1"/>
</dbReference>
<protein>
    <recommendedName>
        <fullName evidence="1">Zinc finger CGNR domain-containing protein</fullName>
    </recommendedName>
</protein>
<dbReference type="AlphaFoldDB" id="A0A402B7P0"/>
<proteinExistence type="predicted"/>
<comment type="caution">
    <text evidence="2">The sequence shown here is derived from an EMBL/GenBank/DDBJ whole genome shotgun (WGS) entry which is preliminary data.</text>
</comment>
<dbReference type="Pfam" id="PF11706">
    <property type="entry name" value="zf-CGNR"/>
    <property type="match status" value="1"/>
</dbReference>
<evidence type="ECO:0000313" key="2">
    <source>
        <dbReference type="EMBL" id="GCE27339.1"/>
    </source>
</evidence>
<reference evidence="3" key="1">
    <citation type="submission" date="2018-12" db="EMBL/GenBank/DDBJ databases">
        <title>Tengunoibacter tsumagoiensis gen. nov., sp. nov., Dictyobacter kobayashii sp. nov., D. alpinus sp. nov., and D. joshuensis sp. nov. and description of Dictyobacteraceae fam. nov. within the order Ktedonobacterales isolated from Tengu-no-mugimeshi.</title>
        <authorList>
            <person name="Wang C.M."/>
            <person name="Zheng Y."/>
            <person name="Sakai Y."/>
            <person name="Toyoda A."/>
            <person name="Minakuchi Y."/>
            <person name="Abe K."/>
            <person name="Yokota A."/>
            <person name="Yabe S."/>
        </authorList>
    </citation>
    <scope>NUCLEOTIDE SEQUENCE [LARGE SCALE GENOMIC DNA]</scope>
    <source>
        <strain evidence="3">Uno16</strain>
    </source>
</reference>
<accession>A0A402B7P0</accession>